<reference evidence="2" key="1">
    <citation type="journal article" date="2020" name="Fungal Divers.">
        <title>Resolving the Mortierellaceae phylogeny through synthesis of multi-gene phylogenetics and phylogenomics.</title>
        <authorList>
            <person name="Vandepol N."/>
            <person name="Liber J."/>
            <person name="Desiro A."/>
            <person name="Na H."/>
            <person name="Kennedy M."/>
            <person name="Barry K."/>
            <person name="Grigoriev I.V."/>
            <person name="Miller A.N."/>
            <person name="O'Donnell K."/>
            <person name="Stajich J.E."/>
            <person name="Bonito G."/>
        </authorList>
    </citation>
    <scope>NUCLEOTIDE SEQUENCE</scope>
    <source>
        <strain evidence="2">NVP1</strain>
    </source>
</reference>
<evidence type="ECO:0000313" key="2">
    <source>
        <dbReference type="EMBL" id="KAF9316352.1"/>
    </source>
</evidence>
<organism evidence="2 3">
    <name type="scientific">Podila minutissima</name>
    <dbReference type="NCBI Taxonomy" id="64525"/>
    <lineage>
        <taxon>Eukaryota</taxon>
        <taxon>Fungi</taxon>
        <taxon>Fungi incertae sedis</taxon>
        <taxon>Mucoromycota</taxon>
        <taxon>Mortierellomycotina</taxon>
        <taxon>Mortierellomycetes</taxon>
        <taxon>Mortierellales</taxon>
        <taxon>Mortierellaceae</taxon>
        <taxon>Podila</taxon>
    </lineage>
</organism>
<protein>
    <submittedName>
        <fullName evidence="2">Uncharacterized protein</fullName>
    </submittedName>
</protein>
<gene>
    <name evidence="2" type="ORF">BG006_003607</name>
</gene>
<keyword evidence="3" id="KW-1185">Reference proteome</keyword>
<accession>A0A9P5SC68</accession>
<feature type="non-terminal residue" evidence="2">
    <location>
        <position position="355"/>
    </location>
</feature>
<dbReference type="Proteomes" id="UP000696485">
    <property type="component" value="Unassembled WGS sequence"/>
</dbReference>
<proteinExistence type="predicted"/>
<evidence type="ECO:0000313" key="3">
    <source>
        <dbReference type="Proteomes" id="UP000696485"/>
    </source>
</evidence>
<evidence type="ECO:0000256" key="1">
    <source>
        <dbReference type="SAM" id="MobiDB-lite"/>
    </source>
</evidence>
<dbReference type="EMBL" id="JAAAUY010002007">
    <property type="protein sequence ID" value="KAF9316352.1"/>
    <property type="molecule type" value="Genomic_DNA"/>
</dbReference>
<sequence length="355" mass="39607">TASVARNIQKGQDDLGDGLDDDIDKSAALEGLEEIVEWTPAQSSPFYEVARYIYNKVHGKPASLPSVPADLSSNHKQMFERAVDLLRKSGDVTRNKEVFVLVSGIINTVTKSGLGLHLSERIARESLQGCMTYRSQAITQLMTDLVDALYPDGDATFDMSMPSLQSFVYTKLAEDTIKWRRTKDDQEQYVVLQLMNQLMLWLKHNHFEHPVSEHVYVSAWSSIFNTLLSSGGLRVIPGELGSQASKCFQQLTEQELGNKSSTTTTTRMARKVDQTLRVMVDGAWSGEVAIFESKPVVSDATCERQLNKSMHLNAAILSNLESHGLDISCWYPIIAETRAASVDFYTIKKYEDVLG</sequence>
<feature type="region of interest" description="Disordered" evidence="1">
    <location>
        <begin position="1"/>
        <end position="21"/>
    </location>
</feature>
<comment type="caution">
    <text evidence="2">The sequence shown here is derived from an EMBL/GenBank/DDBJ whole genome shotgun (WGS) entry which is preliminary data.</text>
</comment>
<name>A0A9P5SC68_9FUNG</name>
<dbReference type="AlphaFoldDB" id="A0A9P5SC68"/>
<feature type="non-terminal residue" evidence="2">
    <location>
        <position position="1"/>
    </location>
</feature>